<name>A0A560C9D9_AZOBR</name>
<feature type="transmembrane region" description="Helical" evidence="17">
    <location>
        <begin position="12"/>
        <end position="34"/>
    </location>
</feature>
<dbReference type="InterPro" id="IPR058533">
    <property type="entry name" value="Cation_efflux_TM"/>
</dbReference>
<dbReference type="Gene3D" id="3.30.70.1350">
    <property type="entry name" value="Cation efflux protein, cytoplasmic domain"/>
    <property type="match status" value="1"/>
</dbReference>
<evidence type="ECO:0000256" key="9">
    <source>
        <dbReference type="ARBA" id="ARBA00023136"/>
    </source>
</evidence>
<comment type="subcellular location">
    <subcellularLocation>
        <location evidence="1">Cell membrane</location>
        <topology evidence="1">Multi-pass membrane protein</topology>
    </subcellularLocation>
</comment>
<keyword evidence="6 17" id="KW-0812">Transmembrane</keyword>
<feature type="domain" description="Cation efflux protein transmembrane" evidence="18">
    <location>
        <begin position="16"/>
        <end position="208"/>
    </location>
</feature>
<dbReference type="InterPro" id="IPR027469">
    <property type="entry name" value="Cation_efflux_TMD_sf"/>
</dbReference>
<evidence type="ECO:0000256" key="6">
    <source>
        <dbReference type="ARBA" id="ARBA00022692"/>
    </source>
</evidence>
<dbReference type="InterPro" id="IPR002524">
    <property type="entry name" value="Cation_efflux"/>
</dbReference>
<accession>A0A560C9D9</accession>
<feature type="transmembrane region" description="Helical" evidence="17">
    <location>
        <begin position="159"/>
        <end position="177"/>
    </location>
</feature>
<proteinExistence type="inferred from homology"/>
<evidence type="ECO:0000256" key="7">
    <source>
        <dbReference type="ARBA" id="ARBA00022906"/>
    </source>
</evidence>
<dbReference type="SUPFAM" id="SSF161111">
    <property type="entry name" value="Cation efflux protein transmembrane domain-like"/>
    <property type="match status" value="1"/>
</dbReference>
<dbReference type="GO" id="GO:0015093">
    <property type="term" value="F:ferrous iron transmembrane transporter activity"/>
    <property type="evidence" value="ECO:0007669"/>
    <property type="project" value="TreeGrafter"/>
</dbReference>
<keyword evidence="7" id="KW-0862">Zinc</keyword>
<evidence type="ECO:0000313" key="20">
    <source>
        <dbReference type="EMBL" id="TWA81463.1"/>
    </source>
</evidence>
<evidence type="ECO:0000256" key="12">
    <source>
        <dbReference type="ARBA" id="ARBA00050984"/>
    </source>
</evidence>
<evidence type="ECO:0000256" key="4">
    <source>
        <dbReference type="ARBA" id="ARBA00022475"/>
    </source>
</evidence>
<comment type="catalytic activity">
    <reaction evidence="12">
        <text>Cd(2+)(in) + H(+)(out) = Cd(2+)(out) + H(+)(in)</text>
        <dbReference type="Rhea" id="RHEA:28739"/>
        <dbReference type="ChEBI" id="CHEBI:15378"/>
        <dbReference type="ChEBI" id="CHEBI:48775"/>
    </reaction>
</comment>
<dbReference type="InterPro" id="IPR027470">
    <property type="entry name" value="Cation_efflux_CTD"/>
</dbReference>
<keyword evidence="4" id="KW-1003">Cell membrane</keyword>
<dbReference type="AlphaFoldDB" id="A0A560C9D9"/>
<dbReference type="Proteomes" id="UP000318529">
    <property type="component" value="Unassembled WGS sequence"/>
</dbReference>
<evidence type="ECO:0000256" key="8">
    <source>
        <dbReference type="ARBA" id="ARBA00022989"/>
    </source>
</evidence>
<dbReference type="SUPFAM" id="SSF160240">
    <property type="entry name" value="Cation efflux protein cytoplasmic domain-like"/>
    <property type="match status" value="1"/>
</dbReference>
<comment type="catalytic activity">
    <reaction evidence="10">
        <text>Fe(2+)(in) + H(+)(out) = Fe(2+)(out) + H(+)(in)</text>
        <dbReference type="Rhea" id="RHEA:29439"/>
        <dbReference type="ChEBI" id="CHEBI:15378"/>
        <dbReference type="ChEBI" id="CHEBI:29033"/>
    </reaction>
</comment>
<evidence type="ECO:0000256" key="2">
    <source>
        <dbReference type="ARBA" id="ARBA00010212"/>
    </source>
</evidence>
<keyword evidence="7" id="KW-0406">Ion transport</keyword>
<evidence type="ECO:0000256" key="15">
    <source>
        <dbReference type="ARBA" id="ARBA00072262"/>
    </source>
</evidence>
<keyword evidence="8 17" id="KW-1133">Transmembrane helix</keyword>
<keyword evidence="5" id="KW-0408">Iron</keyword>
<feature type="transmembrane region" description="Helical" evidence="17">
    <location>
        <begin position="82"/>
        <end position="103"/>
    </location>
</feature>
<comment type="caution">
    <text evidence="20">The sequence shown here is derived from an EMBL/GenBank/DDBJ whole genome shotgun (WGS) entry which is preliminary data.</text>
</comment>
<dbReference type="Gene3D" id="1.20.1510.10">
    <property type="entry name" value="Cation efflux protein transmembrane domain"/>
    <property type="match status" value="1"/>
</dbReference>
<evidence type="ECO:0000256" key="17">
    <source>
        <dbReference type="SAM" id="Phobius"/>
    </source>
</evidence>
<keyword evidence="3" id="KW-0813">Transport</keyword>
<evidence type="ECO:0000256" key="11">
    <source>
        <dbReference type="ARBA" id="ARBA00047695"/>
    </source>
</evidence>
<comment type="catalytic activity">
    <reaction evidence="11">
        <text>Zn(2+)(in) + H(+)(out) = Zn(2+)(out) + H(+)(in)</text>
        <dbReference type="Rhea" id="RHEA:28839"/>
        <dbReference type="ChEBI" id="CHEBI:15378"/>
        <dbReference type="ChEBI" id="CHEBI:29105"/>
    </reaction>
</comment>
<dbReference type="EMBL" id="VITH01000008">
    <property type="protein sequence ID" value="TWA81463.1"/>
    <property type="molecule type" value="Genomic_DNA"/>
</dbReference>
<evidence type="ECO:0000256" key="16">
    <source>
        <dbReference type="SAM" id="MobiDB-lite"/>
    </source>
</evidence>
<reference evidence="20 21" key="1">
    <citation type="submission" date="2019-06" db="EMBL/GenBank/DDBJ databases">
        <title>Genomic Encyclopedia of Type Strains, Phase IV (KMG-V): Genome sequencing to study the core and pangenomes of soil and plant-associated prokaryotes.</title>
        <authorList>
            <person name="Whitman W."/>
        </authorList>
    </citation>
    <scope>NUCLEOTIDE SEQUENCE [LARGE SCALE GENOMIC DNA]</scope>
    <source>
        <strain evidence="20 21">BR 11650</strain>
    </source>
</reference>
<feature type="domain" description="Cation efflux protein cytoplasmic" evidence="19">
    <location>
        <begin position="212"/>
        <end position="288"/>
    </location>
</feature>
<dbReference type="GO" id="GO:0006882">
    <property type="term" value="P:intracellular zinc ion homeostasis"/>
    <property type="evidence" value="ECO:0007669"/>
    <property type="project" value="TreeGrafter"/>
</dbReference>
<keyword evidence="9 17" id="KW-0472">Membrane</keyword>
<keyword evidence="5" id="KW-0410">Iron transport</keyword>
<evidence type="ECO:0000256" key="3">
    <source>
        <dbReference type="ARBA" id="ARBA00022448"/>
    </source>
</evidence>
<dbReference type="GO" id="GO:0005886">
    <property type="term" value="C:plasma membrane"/>
    <property type="evidence" value="ECO:0007669"/>
    <property type="project" value="UniProtKB-SubCell"/>
</dbReference>
<dbReference type="FunFam" id="3.30.70.1350:FF:000002">
    <property type="entry name" value="Ferrous-iron efflux pump FieF"/>
    <property type="match status" value="1"/>
</dbReference>
<comment type="similarity">
    <text evidence="2">Belongs to the cation diffusion facilitator (CDF) transporter (TC 2.A.4) family. FieF subfamily.</text>
</comment>
<dbReference type="RefSeq" id="WP_145686917.1">
    <property type="nucleotide sequence ID" value="NZ_VITH01000008.1"/>
</dbReference>
<dbReference type="FunFam" id="1.20.1510.10:FF:000001">
    <property type="entry name" value="Ferrous-iron efflux pump FieF"/>
    <property type="match status" value="1"/>
</dbReference>
<dbReference type="Pfam" id="PF16916">
    <property type="entry name" value="ZT_dimer"/>
    <property type="match status" value="1"/>
</dbReference>
<dbReference type="PANTHER" id="PTHR43840">
    <property type="entry name" value="MITOCHONDRIAL METAL TRANSPORTER 1-RELATED"/>
    <property type="match status" value="1"/>
</dbReference>
<sequence>MSEARSHRLRRYATYASVSVSLTLILAKLAAYLATDSVSILSSLIDSSTDMMASVVTLLGVRTALRPPDEAHRFGHGKAEALAALAQAAFIGGSALFLTIEAVRRLVTPQPVGEGAVGIAVMLLSILLTAGLITFQRHVVTATGSVAVGADRLHYSGDLLMNAAVILAILLTGWTGISAFDPLFGLGIAAFLLYGARKVAREALNVLMDRELPAEERERIVALVEAQQDVAGMHDLRTRSSGVGAFIELHLELDPALSVARAHDITDRVEDRLKDAFPGAEVMIHQEPAGLQDDRLDHRIADGQSVGGQSADGQSPGGPGVAE</sequence>
<evidence type="ECO:0000256" key="5">
    <source>
        <dbReference type="ARBA" id="ARBA00022496"/>
    </source>
</evidence>
<dbReference type="Pfam" id="PF01545">
    <property type="entry name" value="Cation_efflux"/>
    <property type="match status" value="1"/>
</dbReference>
<dbReference type="InterPro" id="IPR050291">
    <property type="entry name" value="CDF_Transporter"/>
</dbReference>
<dbReference type="GO" id="GO:0015341">
    <property type="term" value="F:zinc efflux antiporter activity"/>
    <property type="evidence" value="ECO:0007669"/>
    <property type="project" value="TreeGrafter"/>
</dbReference>
<dbReference type="InterPro" id="IPR036837">
    <property type="entry name" value="Cation_efflux_CTD_sf"/>
</dbReference>
<evidence type="ECO:0000313" key="21">
    <source>
        <dbReference type="Proteomes" id="UP000318529"/>
    </source>
</evidence>
<dbReference type="GO" id="GO:0015086">
    <property type="term" value="F:cadmium ion transmembrane transporter activity"/>
    <property type="evidence" value="ECO:0007669"/>
    <property type="project" value="TreeGrafter"/>
</dbReference>
<comment type="subunit">
    <text evidence="13">Homodimer. The subunits are held together in a parallel orientation through zinc binding at the interface of the cytoplasmic domains.</text>
</comment>
<dbReference type="NCBIfam" id="TIGR01297">
    <property type="entry name" value="CDF"/>
    <property type="match status" value="1"/>
</dbReference>
<evidence type="ECO:0000256" key="10">
    <source>
        <dbReference type="ARBA" id="ARBA00035584"/>
    </source>
</evidence>
<gene>
    <name evidence="20" type="ORF">FBZ83_108355</name>
</gene>
<feature type="transmembrane region" description="Helical" evidence="17">
    <location>
        <begin position="115"/>
        <end position="135"/>
    </location>
</feature>
<evidence type="ECO:0000256" key="13">
    <source>
        <dbReference type="ARBA" id="ARBA00062926"/>
    </source>
</evidence>
<evidence type="ECO:0000256" key="14">
    <source>
        <dbReference type="ARBA" id="ARBA00068882"/>
    </source>
</evidence>
<feature type="region of interest" description="Disordered" evidence="16">
    <location>
        <begin position="287"/>
        <end position="323"/>
    </location>
</feature>
<organism evidence="20 21">
    <name type="scientific">Azospirillum brasilense</name>
    <dbReference type="NCBI Taxonomy" id="192"/>
    <lineage>
        <taxon>Bacteria</taxon>
        <taxon>Pseudomonadati</taxon>
        <taxon>Pseudomonadota</taxon>
        <taxon>Alphaproteobacteria</taxon>
        <taxon>Rhodospirillales</taxon>
        <taxon>Azospirillaceae</taxon>
        <taxon>Azospirillum</taxon>
    </lineage>
</organism>
<keyword evidence="7" id="KW-0864">Zinc transport</keyword>
<evidence type="ECO:0000256" key="1">
    <source>
        <dbReference type="ARBA" id="ARBA00004651"/>
    </source>
</evidence>
<protein>
    <recommendedName>
        <fullName evidence="15">Cation-efflux pump FieF</fullName>
    </recommendedName>
    <alternativeName>
        <fullName evidence="14">Protein p34</fullName>
    </alternativeName>
</protein>
<evidence type="ECO:0000259" key="19">
    <source>
        <dbReference type="Pfam" id="PF16916"/>
    </source>
</evidence>
<feature type="compositionally biased region" description="Basic and acidic residues" evidence="16">
    <location>
        <begin position="292"/>
        <end position="301"/>
    </location>
</feature>
<dbReference type="PANTHER" id="PTHR43840:SF41">
    <property type="entry name" value="CATION-EFFLUX PUMP FIEF"/>
    <property type="match status" value="1"/>
</dbReference>
<evidence type="ECO:0000259" key="18">
    <source>
        <dbReference type="Pfam" id="PF01545"/>
    </source>
</evidence>